<name>A0AAE3ARK0_9FIRM</name>
<organism evidence="1 2">
    <name type="scientific">Brotaphodocola catenula</name>
    <dbReference type="NCBI Taxonomy" id="2885361"/>
    <lineage>
        <taxon>Bacteria</taxon>
        <taxon>Bacillati</taxon>
        <taxon>Bacillota</taxon>
        <taxon>Clostridia</taxon>
        <taxon>Lachnospirales</taxon>
        <taxon>Lachnospiraceae</taxon>
        <taxon>Brotaphodocola</taxon>
    </lineage>
</organism>
<keyword evidence="2" id="KW-1185">Reference proteome</keyword>
<proteinExistence type="predicted"/>
<accession>A0AAE3ARK0</accession>
<comment type="caution">
    <text evidence="1">The sequence shown here is derived from an EMBL/GenBank/DDBJ whole genome shotgun (WGS) entry which is preliminary data.</text>
</comment>
<dbReference type="AlphaFoldDB" id="A0AAE3ARK0"/>
<protein>
    <submittedName>
        <fullName evidence="1">Uncharacterized protein</fullName>
    </submittedName>
</protein>
<sequence length="135" mass="15145">MQEFDFTNRDGVNELSEMTEHLSHDEAAAAIAAIHATRDEKKNTEAEDFKNWFDAAFLPILKDFAALTGSKLTIQQDSFHDVIATLTSRCGFDITATQKRMHMVVAAADHISINRWSDSSEVELTLIFGLPENEE</sequence>
<dbReference type="RefSeq" id="WP_308451797.1">
    <property type="nucleotide sequence ID" value="NZ_JAJEPU010000038.1"/>
</dbReference>
<gene>
    <name evidence="1" type="ORF">LKD32_11595</name>
</gene>
<dbReference type="EMBL" id="JAJEPU010000038">
    <property type="protein sequence ID" value="MCC2165506.1"/>
    <property type="molecule type" value="Genomic_DNA"/>
</dbReference>
<reference evidence="1" key="1">
    <citation type="submission" date="2021-10" db="EMBL/GenBank/DDBJ databases">
        <title>Anaerobic single-cell dispensing facilitates the cultivation of human gut bacteria.</title>
        <authorList>
            <person name="Afrizal A."/>
        </authorList>
    </citation>
    <scope>NUCLEOTIDE SEQUENCE</scope>
    <source>
        <strain evidence="1">CLA-AA-H274</strain>
    </source>
</reference>
<evidence type="ECO:0000313" key="1">
    <source>
        <dbReference type="EMBL" id="MCC2165506.1"/>
    </source>
</evidence>
<evidence type="ECO:0000313" key="2">
    <source>
        <dbReference type="Proteomes" id="UP001198962"/>
    </source>
</evidence>
<dbReference type="Proteomes" id="UP001198962">
    <property type="component" value="Unassembled WGS sequence"/>
</dbReference>